<accession>A0AA39LE47</accession>
<gene>
    <name evidence="2" type="ORF">QR680_000357</name>
</gene>
<name>A0AA39LE47_9BILA</name>
<dbReference type="AlphaFoldDB" id="A0AA39LE47"/>
<keyword evidence="3" id="KW-1185">Reference proteome</keyword>
<feature type="region of interest" description="Disordered" evidence="1">
    <location>
        <begin position="115"/>
        <end position="140"/>
    </location>
</feature>
<dbReference type="EMBL" id="JAUCMV010000005">
    <property type="protein sequence ID" value="KAK0393694.1"/>
    <property type="molecule type" value="Genomic_DNA"/>
</dbReference>
<comment type="caution">
    <text evidence="2">The sequence shown here is derived from an EMBL/GenBank/DDBJ whole genome shotgun (WGS) entry which is preliminary data.</text>
</comment>
<evidence type="ECO:0000256" key="1">
    <source>
        <dbReference type="SAM" id="MobiDB-lite"/>
    </source>
</evidence>
<sequence length="312" mass="35175">MHPAVLVPPFGTMVQEGLVGYCGRGSVEMLIHGMKNTRALYKISPRGITDPSKQLHGEALQEWTQIVADLQTSYPAASESLIWKSWASMYKKQKTCQWKDQLQFLSMGDQLRVPSGSEAPSLLETNPNDRGLQKNKDVSGTRAARPKIVRTLKLLKKRSVKFGERTLNVNVIVGSPRTAPVEDYTNIPLDSITTEDDEVMVLKVVNPECSRINDYQDRIKQENTAETRTAVEPRDDFGRLLYNIYNGISKRDNTLCSFLLVQPLNTHRALIHVSRTFLSLFSCRRTCPIVNNAARMGQRPGTACCFCCFRCY</sequence>
<protein>
    <submittedName>
        <fullName evidence="2">Uncharacterized protein</fullName>
    </submittedName>
</protein>
<evidence type="ECO:0000313" key="2">
    <source>
        <dbReference type="EMBL" id="KAK0393694.1"/>
    </source>
</evidence>
<evidence type="ECO:0000313" key="3">
    <source>
        <dbReference type="Proteomes" id="UP001175271"/>
    </source>
</evidence>
<dbReference type="Proteomes" id="UP001175271">
    <property type="component" value="Unassembled WGS sequence"/>
</dbReference>
<reference evidence="2" key="1">
    <citation type="submission" date="2023-06" db="EMBL/GenBank/DDBJ databases">
        <title>Genomic analysis of the entomopathogenic nematode Steinernema hermaphroditum.</title>
        <authorList>
            <person name="Schwarz E.M."/>
            <person name="Heppert J.K."/>
            <person name="Baniya A."/>
            <person name="Schwartz H.T."/>
            <person name="Tan C.-H."/>
            <person name="Antoshechkin I."/>
            <person name="Sternberg P.W."/>
            <person name="Goodrich-Blair H."/>
            <person name="Dillman A.R."/>
        </authorList>
    </citation>
    <scope>NUCLEOTIDE SEQUENCE</scope>
    <source>
        <strain evidence="2">PS9179</strain>
        <tissue evidence="2">Whole animal</tissue>
    </source>
</reference>
<organism evidence="2 3">
    <name type="scientific">Steinernema hermaphroditum</name>
    <dbReference type="NCBI Taxonomy" id="289476"/>
    <lineage>
        <taxon>Eukaryota</taxon>
        <taxon>Metazoa</taxon>
        <taxon>Ecdysozoa</taxon>
        <taxon>Nematoda</taxon>
        <taxon>Chromadorea</taxon>
        <taxon>Rhabditida</taxon>
        <taxon>Tylenchina</taxon>
        <taxon>Panagrolaimomorpha</taxon>
        <taxon>Strongyloidoidea</taxon>
        <taxon>Steinernematidae</taxon>
        <taxon>Steinernema</taxon>
    </lineage>
</organism>
<proteinExistence type="predicted"/>